<proteinExistence type="predicted"/>
<dbReference type="EMBL" id="JAUCMV010000002">
    <property type="protein sequence ID" value="KAK0415728.1"/>
    <property type="molecule type" value="Genomic_DNA"/>
</dbReference>
<evidence type="ECO:0000313" key="2">
    <source>
        <dbReference type="EMBL" id="KAK0415728.1"/>
    </source>
</evidence>
<organism evidence="2 3">
    <name type="scientific">Steinernema hermaphroditum</name>
    <dbReference type="NCBI Taxonomy" id="289476"/>
    <lineage>
        <taxon>Eukaryota</taxon>
        <taxon>Metazoa</taxon>
        <taxon>Ecdysozoa</taxon>
        <taxon>Nematoda</taxon>
        <taxon>Chromadorea</taxon>
        <taxon>Rhabditida</taxon>
        <taxon>Tylenchina</taxon>
        <taxon>Panagrolaimomorpha</taxon>
        <taxon>Strongyloidoidea</taxon>
        <taxon>Steinernematidae</taxon>
        <taxon>Steinernema</taxon>
    </lineage>
</organism>
<gene>
    <name evidence="2" type="ORF">QR680_012089</name>
</gene>
<evidence type="ECO:0000313" key="3">
    <source>
        <dbReference type="Proteomes" id="UP001175271"/>
    </source>
</evidence>
<feature type="chain" id="PRO_5041427397" description="SXP/RAL-2 family protein Ani s 5-like cation-binding domain-containing protein" evidence="1">
    <location>
        <begin position="24"/>
        <end position="233"/>
    </location>
</feature>
<sequence length="233" mass="26452">MPESGMLRHVLLILSCLCFVSKAQFPGFPPQPPPLGLNLTSFELTRLQELVDSLQIEQYDKFLVDKVRQVFPHQATQRMVIDRLPLFNSPPSLSMVLSNMTDSKIQEIKLMKNGTQMPALIGVYREILSRVTPSEIRISRNILAPLLFGRYNVIEGLSNGMMFPQLPHFPINPNGGVVPSIPTIQIPPLGGQMPTQQLSPFLGGPWYGWPKPTPIYWPTYSMFLQKPFWPRQR</sequence>
<comment type="caution">
    <text evidence="2">The sequence shown here is derived from an EMBL/GenBank/DDBJ whole genome shotgun (WGS) entry which is preliminary data.</text>
</comment>
<reference evidence="2" key="1">
    <citation type="submission" date="2023-06" db="EMBL/GenBank/DDBJ databases">
        <title>Genomic analysis of the entomopathogenic nematode Steinernema hermaphroditum.</title>
        <authorList>
            <person name="Schwarz E.M."/>
            <person name="Heppert J.K."/>
            <person name="Baniya A."/>
            <person name="Schwartz H.T."/>
            <person name="Tan C.-H."/>
            <person name="Antoshechkin I."/>
            <person name="Sternberg P.W."/>
            <person name="Goodrich-Blair H."/>
            <person name="Dillman A.R."/>
        </authorList>
    </citation>
    <scope>NUCLEOTIDE SEQUENCE</scope>
    <source>
        <strain evidence="2">PS9179</strain>
        <tissue evidence="2">Whole animal</tissue>
    </source>
</reference>
<accession>A0AA39LZX6</accession>
<feature type="signal peptide" evidence="1">
    <location>
        <begin position="1"/>
        <end position="23"/>
    </location>
</feature>
<keyword evidence="3" id="KW-1185">Reference proteome</keyword>
<evidence type="ECO:0008006" key="4">
    <source>
        <dbReference type="Google" id="ProtNLM"/>
    </source>
</evidence>
<keyword evidence="1" id="KW-0732">Signal</keyword>
<dbReference type="AlphaFoldDB" id="A0AA39LZX6"/>
<name>A0AA39LZX6_9BILA</name>
<dbReference type="Proteomes" id="UP001175271">
    <property type="component" value="Unassembled WGS sequence"/>
</dbReference>
<evidence type="ECO:0000256" key="1">
    <source>
        <dbReference type="SAM" id="SignalP"/>
    </source>
</evidence>
<protein>
    <recommendedName>
        <fullName evidence="4">SXP/RAL-2 family protein Ani s 5-like cation-binding domain-containing protein</fullName>
    </recommendedName>
</protein>